<dbReference type="PRINTS" id="PR01776">
    <property type="entry name" value="HPOMPFAMILY"/>
</dbReference>
<keyword evidence="2" id="KW-1185">Reference proteome</keyword>
<evidence type="ECO:0000313" key="2">
    <source>
        <dbReference type="Proteomes" id="UP001595783"/>
    </source>
</evidence>
<name>A0ABV7ZGA6_9HELI</name>
<reference evidence="2" key="1">
    <citation type="journal article" date="2019" name="Int. J. Syst. Evol. Microbiol.">
        <title>The Global Catalogue of Microorganisms (GCM) 10K type strain sequencing project: providing services to taxonomists for standard genome sequencing and annotation.</title>
        <authorList>
            <consortium name="The Broad Institute Genomics Platform"/>
            <consortium name="The Broad Institute Genome Sequencing Center for Infectious Disease"/>
            <person name="Wu L."/>
            <person name="Ma J."/>
        </authorList>
    </citation>
    <scope>NUCLEOTIDE SEQUENCE [LARGE SCALE GENOMIC DNA]</scope>
    <source>
        <strain evidence="2">CCUG 53816</strain>
    </source>
</reference>
<dbReference type="EMBL" id="JBHRZO010000011">
    <property type="protein sequence ID" value="MFC3847553.1"/>
    <property type="molecule type" value="Genomic_DNA"/>
</dbReference>
<gene>
    <name evidence="1" type="ORF">ACFOPX_03240</name>
</gene>
<evidence type="ECO:0000313" key="1">
    <source>
        <dbReference type="EMBL" id="MFC3847553.1"/>
    </source>
</evidence>
<dbReference type="Pfam" id="PF01856">
    <property type="entry name" value="HP_OMP"/>
    <property type="match status" value="1"/>
</dbReference>
<sequence length="243" mass="27182">METGFQYSYVTGKYYFSQPTIPSGHFKQQGYSQNGATSGNLFGGDLQIGYKQFFGANKTFGLRYYVFFSGQVGNERSTRDAVSSEGLAAYSLKMNVANLFYGAGIDALYNFYENSDHAYGIFVGTMLGGSSWFRGVAHLEDGRCFTTAANQCVSIDNYYLQYAKLAKEDGDKASFNPTYVQLIFNVGFRINFSKYQGLEMGARIPVIDDPYYTEKDSLSSGGYKYNITLRRAVVAFTNYVINF</sequence>
<comment type="caution">
    <text evidence="1">The sequence shown here is derived from an EMBL/GenBank/DDBJ whole genome shotgun (WGS) entry which is preliminary data.</text>
</comment>
<dbReference type="Proteomes" id="UP001595783">
    <property type="component" value="Unassembled WGS sequence"/>
</dbReference>
<accession>A0ABV7ZGA6</accession>
<dbReference type="InterPro" id="IPR002718">
    <property type="entry name" value="OMP_Helicobacter"/>
</dbReference>
<dbReference type="RefSeq" id="WP_233708978.1">
    <property type="nucleotide sequence ID" value="NZ_FZMF01000014.1"/>
</dbReference>
<protein>
    <submittedName>
        <fullName evidence="1">Outer membrane protein</fullName>
    </submittedName>
</protein>
<organism evidence="1 2">
    <name type="scientific">Helicobacter baculiformis</name>
    <dbReference type="NCBI Taxonomy" id="427351"/>
    <lineage>
        <taxon>Bacteria</taxon>
        <taxon>Pseudomonadati</taxon>
        <taxon>Campylobacterota</taxon>
        <taxon>Epsilonproteobacteria</taxon>
        <taxon>Campylobacterales</taxon>
        <taxon>Helicobacteraceae</taxon>
        <taxon>Helicobacter</taxon>
    </lineage>
</organism>
<proteinExistence type="predicted"/>